<dbReference type="PANTHER" id="PTHR47396">
    <property type="entry name" value="TYPE I RESTRICTION ENZYME ECOKI R PROTEIN"/>
    <property type="match status" value="1"/>
</dbReference>
<dbReference type="PROSITE" id="PS51192">
    <property type="entry name" value="HELICASE_ATP_BIND_1"/>
    <property type="match status" value="1"/>
</dbReference>
<name>A0ABM7I2J5_MYCME</name>
<dbReference type="SUPFAM" id="SSF52540">
    <property type="entry name" value="P-loop containing nucleoside triphosphate hydrolases"/>
    <property type="match status" value="1"/>
</dbReference>
<dbReference type="Gene3D" id="3.40.50.300">
    <property type="entry name" value="P-loop containing nucleotide triphosphate hydrolases"/>
    <property type="match status" value="2"/>
</dbReference>
<evidence type="ECO:0000313" key="4">
    <source>
        <dbReference type="Proteomes" id="UP000465622"/>
    </source>
</evidence>
<proteinExistence type="predicted"/>
<dbReference type="InterPro" id="IPR001650">
    <property type="entry name" value="Helicase_C-like"/>
</dbReference>
<protein>
    <recommendedName>
        <fullName evidence="5">DEAD/DEAH box helicase</fullName>
    </recommendedName>
</protein>
<dbReference type="InterPro" id="IPR014001">
    <property type="entry name" value="Helicase_ATP-bd"/>
</dbReference>
<gene>
    <name evidence="3" type="ORF">MMAGJ_63960</name>
</gene>
<dbReference type="CDD" id="cd17926">
    <property type="entry name" value="DEXHc_RE"/>
    <property type="match status" value="1"/>
</dbReference>
<evidence type="ECO:0008006" key="5">
    <source>
        <dbReference type="Google" id="ProtNLM"/>
    </source>
</evidence>
<dbReference type="EMBL" id="AP022567">
    <property type="protein sequence ID" value="BBX37114.1"/>
    <property type="molecule type" value="Genomic_DNA"/>
</dbReference>
<evidence type="ECO:0000313" key="3">
    <source>
        <dbReference type="EMBL" id="BBX37114.1"/>
    </source>
</evidence>
<sequence length="1069" mass="118095">MPIRLQVDSMTISTANVWAEQINIGGNIIRQLLVPECEELTVSDDAGDLSVHGCYGRWPANRGAIGGPVEHLVAVLPTINRSTFRISWSGNREQLNPDLVLETYRQAIGFTPHDEPGSLRRPQIAALHSIVGYQSSGLSEPAIVVMPTGTGKTETMLAWMVATRPPKLLVIVPSTALRNQIAGKFESLGILQREGIVSPTAQRPCVGRLEHGFADPGEASTFIDRCNVVVATPNALHAGHPDARAALLAGFTHLVVDEAHHAPATTWTAIIRQFDTRPVLLFTATPFRSDGRSLPGRVISRFPLREAQNDGYFSRIEFASIVAIGDPDRDLAAAAIARLTRDREAGLDHILLARAATRVRAEEIFAMYQSMAPEAEPQLLHDGLSSRRKAEALTALSDRRCHLIVCVDMLGEGFDLPNLKIAAFHDNRRSLGPVIQLVGRLARTQSTTPIGPASVFVSRDPATQFSPLRKLLREDPDWDKVLSDVTDRAIARAEEVSEFDQSFSTTPSEVPVGLVEPKMSAVAYRTYATEWNPDAALDVYGETVLEGVISVSSVDNVAWFVIEAVSDLRWGEVPGLQTVSYDLVAMYFDNSLGLLFIHGSDTDRKYDQLAEAVLGEEPTMIRGMDTFRIFAQLDRLIPTNVGLLDSRDRDKRFSMHVGSDVETALNEAERNHKTNTHIAAKAFENGERVTIAAALSGRFWSMRTAPGLSQWRDWCRHQGTKLLDASVDLRSLFREMIIPMAVTERPQHPLLAVEWPWNLYLGTGTAQHAVYDSKRFLITDVDFRIDDYSTAGPFQFSVVTPLWDVPYTAVVGDTGLHYRAVGAEVEVESRGSAIPLSTWFNNHKPTLFLSGDRLITGDDRLLEPRTELPPYNRDNLSPLPWVADGVDITVESQGVNRRQDSVQAYMSRYLQDHQAFDVLIDDDRAGEAADLVGLRIDGGYLVVTLVHCKYSSQSNPGGRLADLYEVCGQATRGARWRDHGAMPLINHIDRRARNYLVRTGQTAYEVGDREALLRIQERAPLLFIRFATIIAQPGLSIAASTDEQMRLLAGAESYVRAVTKGTFGVYCST</sequence>
<organism evidence="3 4">
    <name type="scientific">Mycolicibacterium mageritense</name>
    <name type="common">Mycobacterium mageritense</name>
    <dbReference type="NCBI Taxonomy" id="53462"/>
    <lineage>
        <taxon>Bacteria</taxon>
        <taxon>Bacillati</taxon>
        <taxon>Actinomycetota</taxon>
        <taxon>Actinomycetes</taxon>
        <taxon>Mycobacteriales</taxon>
        <taxon>Mycobacteriaceae</taxon>
        <taxon>Mycolicibacterium</taxon>
    </lineage>
</organism>
<dbReference type="InterPro" id="IPR006935">
    <property type="entry name" value="Helicase/UvrB_N"/>
</dbReference>
<reference evidence="3 4" key="1">
    <citation type="journal article" date="2019" name="Emerg. Microbes Infect.">
        <title>Comprehensive subspecies identification of 175 nontuberculous mycobacteria species based on 7547 genomic profiles.</title>
        <authorList>
            <person name="Matsumoto Y."/>
            <person name="Kinjo T."/>
            <person name="Motooka D."/>
            <person name="Nabeya D."/>
            <person name="Jung N."/>
            <person name="Uechi K."/>
            <person name="Horii T."/>
            <person name="Iida T."/>
            <person name="Fujita J."/>
            <person name="Nakamura S."/>
        </authorList>
    </citation>
    <scope>NUCLEOTIDE SEQUENCE [LARGE SCALE GENOMIC DNA]</scope>
    <source>
        <strain evidence="3 4">JCM 12375</strain>
    </source>
</reference>
<dbReference type="Pfam" id="PF04851">
    <property type="entry name" value="ResIII"/>
    <property type="match status" value="1"/>
</dbReference>
<evidence type="ECO:0000259" key="2">
    <source>
        <dbReference type="PROSITE" id="PS51194"/>
    </source>
</evidence>
<evidence type="ECO:0000259" key="1">
    <source>
        <dbReference type="PROSITE" id="PS51192"/>
    </source>
</evidence>
<dbReference type="SMART" id="SM00490">
    <property type="entry name" value="HELICc"/>
    <property type="match status" value="1"/>
</dbReference>
<feature type="domain" description="Helicase C-terminal" evidence="2">
    <location>
        <begin position="330"/>
        <end position="489"/>
    </location>
</feature>
<dbReference type="SMART" id="SM00487">
    <property type="entry name" value="DEXDc"/>
    <property type="match status" value="1"/>
</dbReference>
<dbReference type="Pfam" id="PF00271">
    <property type="entry name" value="Helicase_C"/>
    <property type="match status" value="1"/>
</dbReference>
<dbReference type="CDD" id="cd18785">
    <property type="entry name" value="SF2_C"/>
    <property type="match status" value="1"/>
</dbReference>
<feature type="domain" description="Helicase ATP-binding" evidence="1">
    <location>
        <begin position="133"/>
        <end position="304"/>
    </location>
</feature>
<dbReference type="PANTHER" id="PTHR47396:SF1">
    <property type="entry name" value="ATP-DEPENDENT HELICASE IRC3-RELATED"/>
    <property type="match status" value="1"/>
</dbReference>
<accession>A0ABM7I2J5</accession>
<dbReference type="Proteomes" id="UP000465622">
    <property type="component" value="Chromosome"/>
</dbReference>
<dbReference type="PROSITE" id="PS51194">
    <property type="entry name" value="HELICASE_CTER"/>
    <property type="match status" value="1"/>
</dbReference>
<dbReference type="InterPro" id="IPR027417">
    <property type="entry name" value="P-loop_NTPase"/>
</dbReference>
<dbReference type="InterPro" id="IPR050742">
    <property type="entry name" value="Helicase_Restrict-Modif_Enz"/>
</dbReference>
<keyword evidence="4" id="KW-1185">Reference proteome</keyword>